<reference evidence="3 4" key="1">
    <citation type="journal article" date="2014" name="PLoS ONE">
        <title>Identification and Characterization of a New Erythromycin Biosynthetic Gene Cluster in Actinopolyspora erythraea YIM90600, a Novel Erythronolide-Producing Halophilic Actinomycete Isolated from Salt Field.</title>
        <authorList>
            <person name="Chen D."/>
            <person name="Feng J."/>
            <person name="Huang L."/>
            <person name="Zhang Q."/>
            <person name="Wu J."/>
            <person name="Zhu X."/>
            <person name="Duan Y."/>
            <person name="Xu Z."/>
        </authorList>
    </citation>
    <scope>NUCLEOTIDE SEQUENCE [LARGE SCALE GENOMIC DNA]</scope>
    <source>
        <strain evidence="3 4">YIM90600</strain>
    </source>
</reference>
<evidence type="ECO:0000313" key="3">
    <source>
        <dbReference type="EMBL" id="KGI81345.1"/>
    </source>
</evidence>
<dbReference type="HOGENOM" id="CLU_2379736_0_0_11"/>
<proteinExistence type="predicted"/>
<evidence type="ECO:0000256" key="1">
    <source>
        <dbReference type="SAM" id="MobiDB-lite"/>
    </source>
</evidence>
<keyword evidence="4" id="KW-1185">Reference proteome</keyword>
<feature type="region of interest" description="Disordered" evidence="1">
    <location>
        <begin position="75"/>
        <end position="94"/>
    </location>
</feature>
<gene>
    <name evidence="2" type="ORF">CDG81_11680</name>
    <name evidence="3" type="ORF">IL38_11760</name>
</gene>
<dbReference type="EMBL" id="CP022752">
    <property type="protein sequence ID" value="ASU78830.1"/>
    <property type="molecule type" value="Genomic_DNA"/>
</dbReference>
<organism evidence="2 5">
    <name type="scientific">Actinopolyspora erythraea</name>
    <dbReference type="NCBI Taxonomy" id="414996"/>
    <lineage>
        <taxon>Bacteria</taxon>
        <taxon>Bacillati</taxon>
        <taxon>Actinomycetota</taxon>
        <taxon>Actinomycetes</taxon>
        <taxon>Actinopolysporales</taxon>
        <taxon>Actinopolysporaceae</taxon>
        <taxon>Actinopolyspora</taxon>
    </lineage>
</organism>
<sequence>MTGHHGLTGLTDLPMSEVAAALRGVLGHEVRYTAPGPLRFAVRLRGGSIPAPVLGSPWPAVLDPHPAKRLRWVRDDRTASTSCPDAVETPRRRR</sequence>
<dbReference type="EMBL" id="JPMV01000019">
    <property type="protein sequence ID" value="KGI81345.1"/>
    <property type="molecule type" value="Genomic_DNA"/>
</dbReference>
<dbReference type="RefSeq" id="WP_043573335.1">
    <property type="nucleotide sequence ID" value="NZ_CP022752.1"/>
</dbReference>
<evidence type="ECO:0000313" key="4">
    <source>
        <dbReference type="Proteomes" id="UP000029737"/>
    </source>
</evidence>
<reference evidence="2 5" key="2">
    <citation type="submission" date="2017-08" db="EMBL/GenBank/DDBJ databases">
        <title>The complete genome sequence of moderately halophilic actinomycete Actinopolyspora erythraea YIM 90600, the producer of novel erythromycin, novel actinopolysporins A-C and tubercidin.</title>
        <authorList>
            <person name="Yin M."/>
            <person name="Tang S."/>
        </authorList>
    </citation>
    <scope>NUCLEOTIDE SEQUENCE [LARGE SCALE GENOMIC DNA]</scope>
    <source>
        <strain evidence="2 5">YIM 90600</strain>
    </source>
</reference>
<dbReference type="KEGG" id="aey:CDG81_11680"/>
<name>A0A099D7G7_9ACTN</name>
<evidence type="ECO:0000313" key="2">
    <source>
        <dbReference type="EMBL" id="ASU78830.1"/>
    </source>
</evidence>
<accession>A0A099D7G7</accession>
<dbReference type="Proteomes" id="UP000029737">
    <property type="component" value="Unassembled WGS sequence"/>
</dbReference>
<protein>
    <submittedName>
        <fullName evidence="2">Uncharacterized protein</fullName>
    </submittedName>
</protein>
<dbReference type="Proteomes" id="UP000215043">
    <property type="component" value="Chromosome"/>
</dbReference>
<evidence type="ECO:0000313" key="5">
    <source>
        <dbReference type="Proteomes" id="UP000215043"/>
    </source>
</evidence>
<dbReference type="AlphaFoldDB" id="A0A099D7G7"/>
<dbReference type="OrthoDB" id="3510772at2"/>